<organism evidence="1 2">
    <name type="scientific">Haloarcula hispanica</name>
    <dbReference type="NCBI Taxonomy" id="51589"/>
    <lineage>
        <taxon>Archaea</taxon>
        <taxon>Methanobacteriati</taxon>
        <taxon>Methanobacteriota</taxon>
        <taxon>Stenosarchaea group</taxon>
        <taxon>Halobacteria</taxon>
        <taxon>Halobacteriales</taxon>
        <taxon>Haloarculaceae</taxon>
        <taxon>Haloarcula</taxon>
    </lineage>
</organism>
<sequence length="151" mass="16861">MTGGSQLHEESGSDKITFRLPTHLKERYKEQVDNMSADLEQYVRQQVDAPTEDGGVESYADPDDRELAVAYRTLCKKRTESGIVRGETAKRALAQAVDNVDQKDAQRLLHRLANRGYVHLQNGIPPSDYTAVHVRPFSQLEPAKGGVKLDV</sequence>
<evidence type="ECO:0000313" key="1">
    <source>
        <dbReference type="EMBL" id="RYJ10553.1"/>
    </source>
</evidence>
<dbReference type="EMBL" id="RZIG01000002">
    <property type="protein sequence ID" value="RYJ10553.1"/>
    <property type="molecule type" value="Genomic_DNA"/>
</dbReference>
<dbReference type="AlphaFoldDB" id="A0A482THA7"/>
<evidence type="ECO:0000313" key="2">
    <source>
        <dbReference type="Proteomes" id="UP000293535"/>
    </source>
</evidence>
<dbReference type="Proteomes" id="UP000293535">
    <property type="component" value="Unassembled WGS sequence"/>
</dbReference>
<name>A0A482THA7_HALHI</name>
<accession>A0A482THA7</accession>
<gene>
    <name evidence="1" type="ORF">ELS20_11480</name>
</gene>
<protein>
    <submittedName>
        <fullName evidence="1">Uncharacterized protein</fullName>
    </submittedName>
</protein>
<reference evidence="1 2" key="1">
    <citation type="submission" date="2018-12" db="EMBL/GenBank/DDBJ databases">
        <title>Draft genome sequence of Haloarcula hispinica strain 18.1, an halophilic archaeon isolated from Chott El Jerid of Southern Tunisia.</title>
        <authorList>
            <person name="Najjari A."/>
            <person name="Ben Dhia O."/>
            <person name="Ferjani R."/>
            <person name="Mahjoubi M."/>
            <person name="Sghaier H."/>
            <person name="Elshahed M."/>
            <person name="Ouzari H.I."/>
            <person name="Cherid A."/>
            <person name="Youssef N."/>
        </authorList>
    </citation>
    <scope>NUCLEOTIDE SEQUENCE [LARGE SCALE GENOMIC DNA]</scope>
    <source>
        <strain evidence="1 2">18.1</strain>
    </source>
</reference>
<proteinExistence type="predicted"/>
<comment type="caution">
    <text evidence="1">The sequence shown here is derived from an EMBL/GenBank/DDBJ whole genome shotgun (WGS) entry which is preliminary data.</text>
</comment>
<dbReference type="RefSeq" id="WP_129755694.1">
    <property type="nucleotide sequence ID" value="NZ_JAFKAA010000002.1"/>
</dbReference>